<evidence type="ECO:0008006" key="6">
    <source>
        <dbReference type="Google" id="ProtNLM"/>
    </source>
</evidence>
<feature type="domain" description="CS" evidence="3">
    <location>
        <begin position="2"/>
        <end position="87"/>
    </location>
</feature>
<dbReference type="PROSITE" id="PS51203">
    <property type="entry name" value="CS"/>
    <property type="match status" value="1"/>
</dbReference>
<organism evidence="4 5">
    <name type="scientific">Sphaerobolus stellatus (strain SS14)</name>
    <dbReference type="NCBI Taxonomy" id="990650"/>
    <lineage>
        <taxon>Eukaryota</taxon>
        <taxon>Fungi</taxon>
        <taxon>Dikarya</taxon>
        <taxon>Basidiomycota</taxon>
        <taxon>Agaricomycotina</taxon>
        <taxon>Agaricomycetes</taxon>
        <taxon>Phallomycetidae</taxon>
        <taxon>Geastrales</taxon>
        <taxon>Sphaerobolaceae</taxon>
        <taxon>Sphaerobolus</taxon>
    </lineage>
</organism>
<evidence type="ECO:0000256" key="1">
    <source>
        <dbReference type="SAM" id="MobiDB-lite"/>
    </source>
</evidence>
<dbReference type="HOGENOM" id="CLU_039532_2_0_1"/>
<dbReference type="CDD" id="cd06466">
    <property type="entry name" value="p23_CS_SGT1_like"/>
    <property type="match status" value="1"/>
</dbReference>
<proteinExistence type="predicted"/>
<gene>
    <name evidence="4" type="ORF">M422DRAFT_779162</name>
</gene>
<dbReference type="InterPro" id="IPR044563">
    <property type="entry name" value="Sgt1-like"/>
</dbReference>
<sequence length="198" mass="22244">MATTPRHEFYETDERLTLSVFDKGANPDEVSIKFTPTSVTYEHGDKKLELDPLMGEIDPEASAYTVGKVKVEIRLAKKTQGRWVYLVRSPESEAKILPSTAAAGSTTANKRQHKNWEKVSDQILKADKEKTLTDDPNAVDSNKAFSELFQHLDEDAKRAMLKSYTESGGTTLSTDWEDVKKGTVPIRPPDGQEWKQWG</sequence>
<feature type="region of interest" description="Disordered" evidence="1">
    <location>
        <begin position="167"/>
        <end position="198"/>
    </location>
</feature>
<dbReference type="PROSITE" id="PS51048">
    <property type="entry name" value="SGS"/>
    <property type="match status" value="1"/>
</dbReference>
<keyword evidence="5" id="KW-1185">Reference proteome</keyword>
<dbReference type="SUPFAM" id="SSF49764">
    <property type="entry name" value="HSP20-like chaperones"/>
    <property type="match status" value="1"/>
</dbReference>
<dbReference type="Gene3D" id="2.60.40.790">
    <property type="match status" value="1"/>
</dbReference>
<dbReference type="PANTHER" id="PTHR45862">
    <property type="entry name" value="PROTEIN SGT1 HOMOLOG"/>
    <property type="match status" value="1"/>
</dbReference>
<evidence type="ECO:0000259" key="3">
    <source>
        <dbReference type="PROSITE" id="PS51203"/>
    </source>
</evidence>
<dbReference type="Pfam" id="PF04969">
    <property type="entry name" value="CS"/>
    <property type="match status" value="1"/>
</dbReference>
<dbReference type="OrthoDB" id="1898560at2759"/>
<evidence type="ECO:0000259" key="2">
    <source>
        <dbReference type="PROSITE" id="PS51048"/>
    </source>
</evidence>
<dbReference type="Pfam" id="PF05002">
    <property type="entry name" value="SGS"/>
    <property type="match status" value="1"/>
</dbReference>
<dbReference type="InterPro" id="IPR008978">
    <property type="entry name" value="HSP20-like_chaperone"/>
</dbReference>
<name>A0A0C9VDY2_SPHS4</name>
<dbReference type="GO" id="GO:0051087">
    <property type="term" value="F:protein-folding chaperone binding"/>
    <property type="evidence" value="ECO:0007669"/>
    <property type="project" value="InterPro"/>
</dbReference>
<evidence type="ECO:0000313" key="4">
    <source>
        <dbReference type="EMBL" id="KIJ45264.1"/>
    </source>
</evidence>
<evidence type="ECO:0000313" key="5">
    <source>
        <dbReference type="Proteomes" id="UP000054279"/>
    </source>
</evidence>
<dbReference type="InterPro" id="IPR007052">
    <property type="entry name" value="CS_dom"/>
</dbReference>
<dbReference type="InterPro" id="IPR007699">
    <property type="entry name" value="SGS_dom"/>
</dbReference>
<dbReference type="AlphaFoldDB" id="A0A0C9VDY2"/>
<dbReference type="EMBL" id="KN837113">
    <property type="protein sequence ID" value="KIJ45264.1"/>
    <property type="molecule type" value="Genomic_DNA"/>
</dbReference>
<dbReference type="Proteomes" id="UP000054279">
    <property type="component" value="Unassembled WGS sequence"/>
</dbReference>
<protein>
    <recommendedName>
        <fullName evidence="6">SGS domain-containing protein</fullName>
    </recommendedName>
</protein>
<accession>A0A0C9VDY2</accession>
<reference evidence="4 5" key="1">
    <citation type="submission" date="2014-06" db="EMBL/GenBank/DDBJ databases">
        <title>Evolutionary Origins and Diversification of the Mycorrhizal Mutualists.</title>
        <authorList>
            <consortium name="DOE Joint Genome Institute"/>
            <consortium name="Mycorrhizal Genomics Consortium"/>
            <person name="Kohler A."/>
            <person name="Kuo A."/>
            <person name="Nagy L.G."/>
            <person name="Floudas D."/>
            <person name="Copeland A."/>
            <person name="Barry K.W."/>
            <person name="Cichocki N."/>
            <person name="Veneault-Fourrey C."/>
            <person name="LaButti K."/>
            <person name="Lindquist E.A."/>
            <person name="Lipzen A."/>
            <person name="Lundell T."/>
            <person name="Morin E."/>
            <person name="Murat C."/>
            <person name="Riley R."/>
            <person name="Ohm R."/>
            <person name="Sun H."/>
            <person name="Tunlid A."/>
            <person name="Henrissat B."/>
            <person name="Grigoriev I.V."/>
            <person name="Hibbett D.S."/>
            <person name="Martin F."/>
        </authorList>
    </citation>
    <scope>NUCLEOTIDE SEQUENCE [LARGE SCALE GENOMIC DNA]</scope>
    <source>
        <strain evidence="4 5">SS14</strain>
    </source>
</reference>
<feature type="domain" description="SGS" evidence="2">
    <location>
        <begin position="105"/>
        <end position="198"/>
    </location>
</feature>